<evidence type="ECO:0000313" key="7">
    <source>
        <dbReference type="EMBL" id="MCC0179225.1"/>
    </source>
</evidence>
<name>A0A964BXV4_9CYAN</name>
<dbReference type="RefSeq" id="WP_229642327.1">
    <property type="nucleotide sequence ID" value="NZ_JADWDC010000073.1"/>
</dbReference>
<evidence type="ECO:0000313" key="8">
    <source>
        <dbReference type="Proteomes" id="UP000729733"/>
    </source>
</evidence>
<comment type="similarity">
    <text evidence="2">Belongs to the glycosyltransferase 28 family.</text>
</comment>
<dbReference type="PANTHER" id="PTHR12867">
    <property type="entry name" value="GLYCOSYL TRANSFERASE-RELATED"/>
    <property type="match status" value="1"/>
</dbReference>
<evidence type="ECO:0000256" key="1">
    <source>
        <dbReference type="ARBA" id="ARBA00004240"/>
    </source>
</evidence>
<comment type="caution">
    <text evidence="7">The sequence shown here is derived from an EMBL/GenBank/DDBJ whole genome shotgun (WGS) entry which is preliminary data.</text>
</comment>
<dbReference type="Gene3D" id="3.40.50.2000">
    <property type="entry name" value="Glycogen Phosphorylase B"/>
    <property type="match status" value="1"/>
</dbReference>
<dbReference type="SUPFAM" id="SSF53756">
    <property type="entry name" value="UDP-Glycosyltransferase/glycogen phosphorylase"/>
    <property type="match status" value="1"/>
</dbReference>
<dbReference type="PANTHER" id="PTHR12867:SF6">
    <property type="entry name" value="N-ACETYLGLUCOSAMINYLDIPHOSPHODOLICHOL N-ACETYLGLUCOSAMINYLTRANSFERASE"/>
    <property type="match status" value="1"/>
</dbReference>
<accession>A0A964BXV4</accession>
<dbReference type="Pfam" id="PF04101">
    <property type="entry name" value="Glyco_tran_28_C"/>
    <property type="match status" value="1"/>
</dbReference>
<dbReference type="InterPro" id="IPR007235">
    <property type="entry name" value="Glyco_trans_28_C"/>
</dbReference>
<dbReference type="InterPro" id="IPR039042">
    <property type="entry name" value="Alg13-like"/>
</dbReference>
<dbReference type="EMBL" id="JADWDC010000073">
    <property type="protein sequence ID" value="MCC0179225.1"/>
    <property type="molecule type" value="Genomic_DNA"/>
</dbReference>
<keyword evidence="4 7" id="KW-0808">Transferase</keyword>
<evidence type="ECO:0000256" key="2">
    <source>
        <dbReference type="ARBA" id="ARBA00006962"/>
    </source>
</evidence>
<organism evidence="7 8">
    <name type="scientific">Waterburya agarophytonicola KI4</name>
    <dbReference type="NCBI Taxonomy" id="2874699"/>
    <lineage>
        <taxon>Bacteria</taxon>
        <taxon>Bacillati</taxon>
        <taxon>Cyanobacteriota</taxon>
        <taxon>Cyanophyceae</taxon>
        <taxon>Pleurocapsales</taxon>
        <taxon>Hyellaceae</taxon>
        <taxon>Waterburya</taxon>
        <taxon>Waterburya agarophytonicola</taxon>
    </lineage>
</organism>
<protein>
    <submittedName>
        <fullName evidence="7">Glucosyl transferase</fullName>
    </submittedName>
</protein>
<dbReference type="GO" id="GO:0006488">
    <property type="term" value="P:dolichol-linked oligosaccharide biosynthetic process"/>
    <property type="evidence" value="ECO:0007669"/>
    <property type="project" value="InterPro"/>
</dbReference>
<reference evidence="7" key="1">
    <citation type="journal article" date="2021" name="Antonie Van Leeuwenhoek">
        <title>Draft genome and description of Waterburya agarophytonicola gen. nov. sp. nov. (Pleurocapsales, Cyanobacteria): a seaweed symbiont.</title>
        <authorList>
            <person name="Bonthond G."/>
            <person name="Shalygin S."/>
            <person name="Bayer T."/>
            <person name="Weinberger F."/>
        </authorList>
    </citation>
    <scope>NUCLEOTIDE SEQUENCE</scope>
    <source>
        <strain evidence="7">KI4</strain>
    </source>
</reference>
<proteinExistence type="inferred from homology"/>
<evidence type="ECO:0000256" key="3">
    <source>
        <dbReference type="ARBA" id="ARBA00022676"/>
    </source>
</evidence>
<keyword evidence="8" id="KW-1185">Reference proteome</keyword>
<feature type="domain" description="Glycosyl transferase family 28 C-terminal" evidence="6">
    <location>
        <begin position="1"/>
        <end position="128"/>
    </location>
</feature>
<keyword evidence="5" id="KW-0256">Endoplasmic reticulum</keyword>
<keyword evidence="3" id="KW-0328">Glycosyltransferase</keyword>
<dbReference type="Proteomes" id="UP000729733">
    <property type="component" value="Unassembled WGS sequence"/>
</dbReference>
<sequence>MILVTVGTERFPFNRLMGWIDNLIEQNFLDPEQEEIVIQYGSSNVLPKQGRKYDLLPQDDFHKLMSKARLIIAHCGEGTIDLLAEYSKPFILVPRSKQFEEHVDNHQLELAEKLAEIGIPIAKSPGSLAYFLANPIAVEINNYPSKYYAKASVILENQFDTDKVLEDLTEDFIGDLIPSFS</sequence>
<evidence type="ECO:0000256" key="4">
    <source>
        <dbReference type="ARBA" id="ARBA00022679"/>
    </source>
</evidence>
<gene>
    <name evidence="7" type="ORF">I4641_19875</name>
</gene>
<dbReference type="AlphaFoldDB" id="A0A964BXV4"/>
<evidence type="ECO:0000256" key="5">
    <source>
        <dbReference type="ARBA" id="ARBA00022824"/>
    </source>
</evidence>
<comment type="subcellular location">
    <subcellularLocation>
        <location evidence="1">Endoplasmic reticulum</location>
    </subcellularLocation>
</comment>
<dbReference type="GO" id="GO:0016758">
    <property type="term" value="F:hexosyltransferase activity"/>
    <property type="evidence" value="ECO:0007669"/>
    <property type="project" value="InterPro"/>
</dbReference>
<evidence type="ECO:0000259" key="6">
    <source>
        <dbReference type="Pfam" id="PF04101"/>
    </source>
</evidence>